<comment type="similarity">
    <text evidence="9">Belongs to the binding-protein-dependent transport system permease family. LivHM subfamily.</text>
</comment>
<evidence type="ECO:0000256" key="4">
    <source>
        <dbReference type="ARBA" id="ARBA00022519"/>
    </source>
</evidence>
<evidence type="ECO:0000256" key="8">
    <source>
        <dbReference type="ARBA" id="ARBA00023136"/>
    </source>
</evidence>
<keyword evidence="5 10" id="KW-0812">Transmembrane</keyword>
<dbReference type="GO" id="GO:0005886">
    <property type="term" value="C:plasma membrane"/>
    <property type="evidence" value="ECO:0007669"/>
    <property type="project" value="UniProtKB-SubCell"/>
</dbReference>
<dbReference type="Pfam" id="PF02653">
    <property type="entry name" value="BPD_transp_2"/>
    <property type="match status" value="1"/>
</dbReference>
<keyword evidence="7 10" id="KW-1133">Transmembrane helix</keyword>
<keyword evidence="2" id="KW-0813">Transport</keyword>
<dbReference type="Proteomes" id="UP000593765">
    <property type="component" value="Chromosome"/>
</dbReference>
<dbReference type="InterPro" id="IPR037294">
    <property type="entry name" value="ABC_BtuC-like"/>
</dbReference>
<dbReference type="GO" id="GO:0015808">
    <property type="term" value="P:L-alanine transport"/>
    <property type="evidence" value="ECO:0007669"/>
    <property type="project" value="TreeGrafter"/>
</dbReference>
<evidence type="ECO:0000256" key="10">
    <source>
        <dbReference type="SAM" id="Phobius"/>
    </source>
</evidence>
<keyword evidence="12" id="KW-1185">Reference proteome</keyword>
<name>A0A7M2WY88_9BACT</name>
<dbReference type="CDD" id="cd06582">
    <property type="entry name" value="TM_PBP1_LivH_like"/>
    <property type="match status" value="1"/>
</dbReference>
<comment type="subcellular location">
    <subcellularLocation>
        <location evidence="1">Cell membrane</location>
        <topology evidence="1">Multi-pass membrane protein</topology>
    </subcellularLocation>
</comment>
<organism evidence="11 12">
    <name type="scientific">Humisphaera borealis</name>
    <dbReference type="NCBI Taxonomy" id="2807512"/>
    <lineage>
        <taxon>Bacteria</taxon>
        <taxon>Pseudomonadati</taxon>
        <taxon>Planctomycetota</taxon>
        <taxon>Phycisphaerae</taxon>
        <taxon>Tepidisphaerales</taxon>
        <taxon>Tepidisphaeraceae</taxon>
        <taxon>Humisphaera</taxon>
    </lineage>
</organism>
<sequence length="322" mass="34562">MTSFFQIIADGISIGALYALVALGYTLVYGILQFINFAHSDVFALGAWASLTAAAMLGLSSAFGAQVPPFYLTLLVLLAAMVVCGAFGYAIERLAYRPLRNAPRLNVLITAIGVSLLLQNIGQLEIFRAKNQGMTVYSIPFGPFPRVMPPMIVNESITFLGVTFNTVDLIILAVAMVIMIGIEWMIFHTKIGLAMRAVSFNHRTAALMGVNVDRVVSFTFVTGAVLAGAAGFLYCLKYPQLRQTADTMWVLFGLKGFVAAVVGGIGNIRGAMLGGLCIGLIEFLGVSTISSDYRDVYVFSILIVVLLVRPNGILGKAVVEKV</sequence>
<feature type="transmembrane region" description="Helical" evidence="10">
    <location>
        <begin position="273"/>
        <end position="290"/>
    </location>
</feature>
<keyword evidence="4" id="KW-0997">Cell inner membrane</keyword>
<keyword evidence="8 10" id="KW-0472">Membrane</keyword>
<dbReference type="GO" id="GO:0015190">
    <property type="term" value="F:L-leucine transmembrane transporter activity"/>
    <property type="evidence" value="ECO:0007669"/>
    <property type="project" value="TreeGrafter"/>
</dbReference>
<feature type="transmembrane region" description="Helical" evidence="10">
    <location>
        <begin position="248"/>
        <end position="266"/>
    </location>
</feature>
<accession>A0A7M2WY88</accession>
<evidence type="ECO:0000256" key="7">
    <source>
        <dbReference type="ARBA" id="ARBA00022989"/>
    </source>
</evidence>
<dbReference type="InterPro" id="IPR052157">
    <property type="entry name" value="BCAA_transport_permease"/>
</dbReference>
<dbReference type="PANTHER" id="PTHR11795:SF371">
    <property type="entry name" value="HIGH-AFFINITY BRANCHED-CHAIN AMINO ACID TRANSPORT SYSTEM PERMEASE PROTEIN LIVH"/>
    <property type="match status" value="1"/>
</dbReference>
<feature type="transmembrane region" description="Helical" evidence="10">
    <location>
        <begin position="103"/>
        <end position="121"/>
    </location>
</feature>
<evidence type="ECO:0000313" key="12">
    <source>
        <dbReference type="Proteomes" id="UP000593765"/>
    </source>
</evidence>
<keyword evidence="3" id="KW-1003">Cell membrane</keyword>
<dbReference type="RefSeq" id="WP_206293454.1">
    <property type="nucleotide sequence ID" value="NZ_CP063458.1"/>
</dbReference>
<keyword evidence="6" id="KW-0029">Amino-acid transport</keyword>
<evidence type="ECO:0000256" key="6">
    <source>
        <dbReference type="ARBA" id="ARBA00022970"/>
    </source>
</evidence>
<gene>
    <name evidence="11" type="ORF">IPV69_03110</name>
</gene>
<dbReference type="PANTHER" id="PTHR11795">
    <property type="entry name" value="BRANCHED-CHAIN AMINO ACID TRANSPORT SYSTEM PERMEASE PROTEIN LIVH"/>
    <property type="match status" value="1"/>
</dbReference>
<evidence type="ECO:0000313" key="11">
    <source>
        <dbReference type="EMBL" id="QOV90373.1"/>
    </source>
</evidence>
<feature type="transmembrane region" description="Helical" evidence="10">
    <location>
        <begin position="42"/>
        <end position="64"/>
    </location>
</feature>
<proteinExistence type="inferred from homology"/>
<evidence type="ECO:0000256" key="5">
    <source>
        <dbReference type="ARBA" id="ARBA00022692"/>
    </source>
</evidence>
<protein>
    <submittedName>
        <fullName evidence="11">Branched-chain amino acid ABC transporter permease</fullName>
    </submittedName>
</protein>
<reference evidence="11 12" key="1">
    <citation type="submission" date="2020-10" db="EMBL/GenBank/DDBJ databases">
        <title>Wide distribution of Phycisphaera-like planctomycetes from WD2101 soil group in peatlands and genome analysis of the first cultivated representative.</title>
        <authorList>
            <person name="Dedysh S.N."/>
            <person name="Beletsky A.V."/>
            <person name="Ivanova A."/>
            <person name="Kulichevskaya I.S."/>
            <person name="Suzina N.E."/>
            <person name="Philippov D.A."/>
            <person name="Rakitin A.L."/>
            <person name="Mardanov A.V."/>
            <person name="Ravin N.V."/>
        </authorList>
    </citation>
    <scope>NUCLEOTIDE SEQUENCE [LARGE SCALE GENOMIC DNA]</scope>
    <source>
        <strain evidence="11 12">M1803</strain>
    </source>
</reference>
<dbReference type="AlphaFoldDB" id="A0A7M2WY88"/>
<evidence type="ECO:0000256" key="3">
    <source>
        <dbReference type="ARBA" id="ARBA00022475"/>
    </source>
</evidence>
<dbReference type="GO" id="GO:0005304">
    <property type="term" value="F:L-valine transmembrane transporter activity"/>
    <property type="evidence" value="ECO:0007669"/>
    <property type="project" value="TreeGrafter"/>
</dbReference>
<feature type="transmembrane region" description="Helical" evidence="10">
    <location>
        <begin position="215"/>
        <end position="236"/>
    </location>
</feature>
<dbReference type="Gene3D" id="1.10.3470.10">
    <property type="entry name" value="ABC transporter involved in vitamin B12 uptake, BtuC"/>
    <property type="match status" value="1"/>
</dbReference>
<dbReference type="GO" id="GO:0042941">
    <property type="term" value="P:D-alanine transmembrane transport"/>
    <property type="evidence" value="ECO:0007669"/>
    <property type="project" value="TreeGrafter"/>
</dbReference>
<dbReference type="KEGG" id="hbs:IPV69_03110"/>
<feature type="transmembrane region" description="Helical" evidence="10">
    <location>
        <begin position="70"/>
        <end position="91"/>
    </location>
</feature>
<dbReference type="InterPro" id="IPR001851">
    <property type="entry name" value="ABC_transp_permease"/>
</dbReference>
<evidence type="ECO:0000256" key="2">
    <source>
        <dbReference type="ARBA" id="ARBA00022448"/>
    </source>
</evidence>
<evidence type="ECO:0000256" key="1">
    <source>
        <dbReference type="ARBA" id="ARBA00004651"/>
    </source>
</evidence>
<feature type="transmembrane region" description="Helical" evidence="10">
    <location>
        <begin position="296"/>
        <end position="319"/>
    </location>
</feature>
<dbReference type="GO" id="GO:0015192">
    <property type="term" value="F:L-phenylalanine transmembrane transporter activity"/>
    <property type="evidence" value="ECO:0007669"/>
    <property type="project" value="TreeGrafter"/>
</dbReference>
<dbReference type="GO" id="GO:1903806">
    <property type="term" value="P:L-isoleucine import across plasma membrane"/>
    <property type="evidence" value="ECO:0007669"/>
    <property type="project" value="TreeGrafter"/>
</dbReference>
<evidence type="ECO:0000256" key="9">
    <source>
        <dbReference type="ARBA" id="ARBA00037998"/>
    </source>
</evidence>
<feature type="transmembrane region" description="Helical" evidence="10">
    <location>
        <begin position="12"/>
        <end position="35"/>
    </location>
</feature>
<feature type="transmembrane region" description="Helical" evidence="10">
    <location>
        <begin position="169"/>
        <end position="187"/>
    </location>
</feature>
<dbReference type="GO" id="GO:0015188">
    <property type="term" value="F:L-isoleucine transmembrane transporter activity"/>
    <property type="evidence" value="ECO:0007669"/>
    <property type="project" value="TreeGrafter"/>
</dbReference>
<dbReference type="EMBL" id="CP063458">
    <property type="protein sequence ID" value="QOV90373.1"/>
    <property type="molecule type" value="Genomic_DNA"/>
</dbReference>